<keyword evidence="4 7" id="KW-0547">Nucleotide-binding</keyword>
<keyword evidence="2" id="KW-0723">Serine/threonine-protein kinase</keyword>
<comment type="caution">
    <text evidence="9">The sequence shown here is derived from an EMBL/GenBank/DDBJ whole genome shotgun (WGS) entry which is preliminary data.</text>
</comment>
<accession>A0AAD5QS97</accession>
<dbReference type="PRINTS" id="PR00109">
    <property type="entry name" value="TYRKINASE"/>
</dbReference>
<dbReference type="GO" id="GO:0007254">
    <property type="term" value="P:JNK cascade"/>
    <property type="evidence" value="ECO:0007669"/>
    <property type="project" value="TreeGrafter"/>
</dbReference>
<dbReference type="GO" id="GO:0004709">
    <property type="term" value="F:MAP kinase kinase kinase activity"/>
    <property type="evidence" value="ECO:0007669"/>
    <property type="project" value="TreeGrafter"/>
</dbReference>
<evidence type="ECO:0000313" key="10">
    <source>
        <dbReference type="Proteomes" id="UP001196413"/>
    </source>
</evidence>
<gene>
    <name evidence="9" type="ORF">KIN20_022426</name>
</gene>
<proteinExistence type="inferred from homology"/>
<dbReference type="SMART" id="SM00220">
    <property type="entry name" value="S_TKc"/>
    <property type="match status" value="1"/>
</dbReference>
<evidence type="ECO:0000256" key="1">
    <source>
        <dbReference type="ARBA" id="ARBA00006529"/>
    </source>
</evidence>
<dbReference type="PROSITE" id="PS00107">
    <property type="entry name" value="PROTEIN_KINASE_ATP"/>
    <property type="match status" value="1"/>
</dbReference>
<evidence type="ECO:0000256" key="5">
    <source>
        <dbReference type="ARBA" id="ARBA00022777"/>
    </source>
</evidence>
<dbReference type="EMBL" id="JAHQIW010004523">
    <property type="protein sequence ID" value="KAJ1362758.1"/>
    <property type="molecule type" value="Genomic_DNA"/>
</dbReference>
<dbReference type="GO" id="GO:0006955">
    <property type="term" value="P:immune response"/>
    <property type="evidence" value="ECO:0007669"/>
    <property type="project" value="TreeGrafter"/>
</dbReference>
<reference evidence="9" key="1">
    <citation type="submission" date="2021-06" db="EMBL/GenBank/DDBJ databases">
        <title>Parelaphostrongylus tenuis whole genome reference sequence.</title>
        <authorList>
            <person name="Garwood T.J."/>
            <person name="Larsen P.A."/>
            <person name="Fountain-Jones N.M."/>
            <person name="Garbe J.R."/>
            <person name="Macchietto M.G."/>
            <person name="Kania S.A."/>
            <person name="Gerhold R.W."/>
            <person name="Richards J.E."/>
            <person name="Wolf T.M."/>
        </authorList>
    </citation>
    <scope>NUCLEOTIDE SEQUENCE</scope>
    <source>
        <strain evidence="9">MNPRO001-30</strain>
        <tissue evidence="9">Meninges</tissue>
    </source>
</reference>
<evidence type="ECO:0000259" key="8">
    <source>
        <dbReference type="PROSITE" id="PS50011"/>
    </source>
</evidence>
<feature type="domain" description="Protein kinase" evidence="8">
    <location>
        <begin position="26"/>
        <end position="284"/>
    </location>
</feature>
<keyword evidence="10" id="KW-1185">Reference proteome</keyword>
<evidence type="ECO:0000256" key="7">
    <source>
        <dbReference type="PROSITE-ProRule" id="PRU10141"/>
    </source>
</evidence>
<keyword evidence="3" id="KW-0808">Transferase</keyword>
<dbReference type="InterPro" id="IPR001245">
    <property type="entry name" value="Ser-Thr/Tyr_kinase_cat_dom"/>
</dbReference>
<dbReference type="Pfam" id="PF07714">
    <property type="entry name" value="PK_Tyr_Ser-Thr"/>
    <property type="match status" value="1"/>
</dbReference>
<dbReference type="PANTHER" id="PTHR46716:SF1">
    <property type="entry name" value="MITOGEN-ACTIVATED PROTEIN KINASE KINASE KINASE 7"/>
    <property type="match status" value="1"/>
</dbReference>
<dbReference type="GO" id="GO:0005524">
    <property type="term" value="F:ATP binding"/>
    <property type="evidence" value="ECO:0007669"/>
    <property type="project" value="UniProtKB-UniRule"/>
</dbReference>
<dbReference type="GO" id="GO:0043123">
    <property type="term" value="P:positive regulation of canonical NF-kappaB signal transduction"/>
    <property type="evidence" value="ECO:0007669"/>
    <property type="project" value="TreeGrafter"/>
</dbReference>
<dbReference type="Proteomes" id="UP001196413">
    <property type="component" value="Unassembled WGS sequence"/>
</dbReference>
<dbReference type="InterPro" id="IPR000719">
    <property type="entry name" value="Prot_kinase_dom"/>
</dbReference>
<evidence type="ECO:0000313" key="9">
    <source>
        <dbReference type="EMBL" id="KAJ1362758.1"/>
    </source>
</evidence>
<dbReference type="InterPro" id="IPR017441">
    <property type="entry name" value="Protein_kinase_ATP_BS"/>
</dbReference>
<keyword evidence="6 7" id="KW-0067">ATP-binding</keyword>
<keyword evidence="5" id="KW-0418">Kinase</keyword>
<dbReference type="AlphaFoldDB" id="A0AAD5QS97"/>
<name>A0AAD5QS97_PARTN</name>
<dbReference type="Gene3D" id="1.10.510.10">
    <property type="entry name" value="Transferase(Phosphotransferase) domain 1"/>
    <property type="match status" value="1"/>
</dbReference>
<dbReference type="SUPFAM" id="SSF56112">
    <property type="entry name" value="Protein kinase-like (PK-like)"/>
    <property type="match status" value="1"/>
</dbReference>
<comment type="similarity">
    <text evidence="1">Belongs to the protein kinase superfamily. STE Ser/Thr protein kinase family. MAP kinase kinase kinase subfamily.</text>
</comment>
<evidence type="ECO:0000256" key="3">
    <source>
        <dbReference type="ARBA" id="ARBA00022679"/>
    </source>
</evidence>
<organism evidence="9 10">
    <name type="scientific">Parelaphostrongylus tenuis</name>
    <name type="common">Meningeal worm</name>
    <dbReference type="NCBI Taxonomy" id="148309"/>
    <lineage>
        <taxon>Eukaryota</taxon>
        <taxon>Metazoa</taxon>
        <taxon>Ecdysozoa</taxon>
        <taxon>Nematoda</taxon>
        <taxon>Chromadorea</taxon>
        <taxon>Rhabditida</taxon>
        <taxon>Rhabditina</taxon>
        <taxon>Rhabditomorpha</taxon>
        <taxon>Strongyloidea</taxon>
        <taxon>Metastrongylidae</taxon>
        <taxon>Parelaphostrongylus</taxon>
    </lineage>
</organism>
<protein>
    <recommendedName>
        <fullName evidence="8">Protein kinase domain-containing protein</fullName>
    </recommendedName>
</protein>
<dbReference type="PROSITE" id="PS50011">
    <property type="entry name" value="PROTEIN_KINASE_DOM"/>
    <property type="match status" value="1"/>
</dbReference>
<dbReference type="PANTHER" id="PTHR46716">
    <property type="entry name" value="MITOGEN-ACTIVATED PROTEIN KINASE KINASE KINASE 7"/>
    <property type="match status" value="1"/>
</dbReference>
<evidence type="ECO:0000256" key="4">
    <source>
        <dbReference type="ARBA" id="ARBA00022741"/>
    </source>
</evidence>
<feature type="binding site" evidence="7">
    <location>
        <position position="59"/>
    </location>
    <ligand>
        <name>ATP</name>
        <dbReference type="ChEBI" id="CHEBI:30616"/>
    </ligand>
</feature>
<sequence length="471" mass="54200">MKKSKQGENLCATIDVPRIHQSQIDDLNSTKLGEGTFGHVIKCRFRQTPDSTWENIAIKYATDPSHRESLIREAKIILTHIHHPNCIRIFGFYDCPKNGMGVAMELMDCSLAYLLIKRTIEYKIDHAISWLYQLSDAMNYFHSKNQIHRDLKLQNLLLCDRYRTLKVCDFGTFTTLHESMTLNRGTPITMAPEIIRGSKQYTTKSDIYSFGIIMWQIIARRDSPYVASHPDDAYAIYWNIVAKNLRPPPISCNPILSRFYERCWHDDPDKRPSSREVMKYFSLLKEDYPNGDDPLIDTSTNEPAVTPQPNAVARVRQGHRRGRSDQTTLIQAACPRDISMHDEDGLPPHARNNRSKSCCEKTVNGVPRASAHSHRMPTNVLDYIDHSLRPADPIIGEEASEKIYNEHIAACHELYDYDLRLQRALTSKHSAIKNLAHIMEYRKLMEKKKQLEQLRDAALRKIQQQSDGDSP</sequence>
<dbReference type="Gene3D" id="3.30.200.20">
    <property type="entry name" value="Phosphorylase Kinase, domain 1"/>
    <property type="match status" value="1"/>
</dbReference>
<dbReference type="InterPro" id="IPR011009">
    <property type="entry name" value="Kinase-like_dom_sf"/>
</dbReference>
<evidence type="ECO:0000256" key="6">
    <source>
        <dbReference type="ARBA" id="ARBA00022840"/>
    </source>
</evidence>
<evidence type="ECO:0000256" key="2">
    <source>
        <dbReference type="ARBA" id="ARBA00022527"/>
    </source>
</evidence>